<dbReference type="Gene3D" id="2.160.20.10">
    <property type="entry name" value="Single-stranded right-handed beta-helix, Pectin lyase-like"/>
    <property type="match status" value="1"/>
</dbReference>
<dbReference type="EMBL" id="JAQRFI010000039">
    <property type="protein sequence ID" value="MDC9590589.1"/>
    <property type="molecule type" value="Genomic_DNA"/>
</dbReference>
<sequence>MYADRINILATESGVGVNLSDLRNIRGDITINVNGDVNLIREFNTDKLKSRNILAKTDLNIGAKITTDKGDLIVRTKSLESKVISKFDRLTKYDNDLAKDTAIDLAFSREGIHSWGNSYIYADILNSTNNITSKKDLILTGQELNHSYISGLYHKPNPYVKITPQIKAQNNLVIDFNKSVNINTKQFNDAYFRTDDQYAYRMNHINDDSISVEGKNVIVKANEINIHGAIKANNDLKFIANNNINAIKSELKAENEVSLIAGNNIDLRRLKLYAKSANLIGKDGNVKVYGISDEDSIVKTYTDLPYAIASFIGTLQDLIVSAGKNITFENTRLVGKTENIIFSANEDITIENNDKELRNYVMSPAHEQMSKQILGEPFELRSPILAKNLSMTAGKNLVLADVQINCWGGGGEQIIAVVIMI</sequence>
<organism evidence="1 2">
    <name type="scientific">Xenorhabdus yunnanensis</name>
    <dbReference type="NCBI Taxonomy" id="3025878"/>
    <lineage>
        <taxon>Bacteria</taxon>
        <taxon>Pseudomonadati</taxon>
        <taxon>Pseudomonadota</taxon>
        <taxon>Gammaproteobacteria</taxon>
        <taxon>Enterobacterales</taxon>
        <taxon>Morganellaceae</taxon>
        <taxon>Xenorhabdus</taxon>
    </lineage>
</organism>
<evidence type="ECO:0000313" key="2">
    <source>
        <dbReference type="Proteomes" id="UP001217178"/>
    </source>
</evidence>
<name>A0ABT5LI00_9GAMM</name>
<gene>
    <name evidence="1" type="ORF">PSI23_15160</name>
</gene>
<comment type="caution">
    <text evidence="1">The sequence shown here is derived from an EMBL/GenBank/DDBJ whole genome shotgun (WGS) entry which is preliminary data.</text>
</comment>
<dbReference type="InterPro" id="IPR012334">
    <property type="entry name" value="Pectin_lyas_fold"/>
</dbReference>
<dbReference type="Proteomes" id="UP001217178">
    <property type="component" value="Unassembled WGS sequence"/>
</dbReference>
<accession>A0ABT5LI00</accession>
<evidence type="ECO:0000313" key="1">
    <source>
        <dbReference type="EMBL" id="MDC9590589.1"/>
    </source>
</evidence>
<keyword evidence="2" id="KW-1185">Reference proteome</keyword>
<proteinExistence type="predicted"/>
<protein>
    <submittedName>
        <fullName evidence="1">Uncharacterized protein</fullName>
    </submittedName>
</protein>
<reference evidence="1 2" key="1">
    <citation type="submission" date="2023-02" db="EMBL/GenBank/DDBJ databases">
        <title>Entomopathogenic bacteria.</title>
        <authorList>
            <person name="Machado R.A."/>
        </authorList>
    </citation>
    <scope>NUCLEOTIDE SEQUENCE [LARGE SCALE GENOMIC DNA]</scope>
    <source>
        <strain evidence="1 2">XENO-10</strain>
    </source>
</reference>